<dbReference type="PANTHER" id="PTHR37549">
    <property type="entry name" value="LIPOPROTEIN LPRI"/>
    <property type="match status" value="1"/>
</dbReference>
<sequence length="220" mass="24323">MSVTLWGVFSFALMAAHIDLTSECRDKQSPCYGEVGYGEVGYGEVGYGEVGYGAAGCEELPLNSVGDVQEILSSNKCFPLYQRGEGPLVTNACYPSPVMTGESTGCFCSQEVGKWSGPAFDCQTRSGLVEDMICRNSELSSMDLELSLLYGVMISLNNLEDVKRDQEVWQEWRNKCMSTECVNNAYLTRLGELEEVEKSLLSLDYFRKDSLVSAQKVIEN</sequence>
<dbReference type="GO" id="GO:0005576">
    <property type="term" value="C:extracellular region"/>
    <property type="evidence" value="ECO:0007669"/>
    <property type="project" value="TreeGrafter"/>
</dbReference>
<evidence type="ECO:0000313" key="1">
    <source>
        <dbReference type="EMBL" id="ERL52016.1"/>
    </source>
</evidence>
<proteinExistence type="predicted"/>
<dbReference type="AlphaFoldDB" id="W1N9X5"/>
<dbReference type="RefSeq" id="WP_021817848.1">
    <property type="nucleotide sequence ID" value="NZ_AVBC01000019.1"/>
</dbReference>
<gene>
    <name evidence="1" type="ORF">BJB45_08620</name>
</gene>
<evidence type="ECO:0000313" key="2">
    <source>
        <dbReference type="Proteomes" id="UP000019113"/>
    </source>
</evidence>
<comment type="caution">
    <text evidence="1">The sequence shown here is derived from an EMBL/GenBank/DDBJ whole genome shotgun (WGS) entry which is preliminary data.</text>
</comment>
<accession>W1N9X5</accession>
<dbReference type="EMBL" id="AVBC01000019">
    <property type="protein sequence ID" value="ERL52016.1"/>
    <property type="molecule type" value="Genomic_DNA"/>
</dbReference>
<keyword evidence="2" id="KW-1185">Reference proteome</keyword>
<dbReference type="InterPro" id="IPR052755">
    <property type="entry name" value="Lysozyme_Inhibitor_LprI"/>
</dbReference>
<protein>
    <recommendedName>
        <fullName evidence="3">Lysozyme inhibitor LprI N-terminal domain-containing protein</fullName>
    </recommendedName>
</protein>
<name>W1N9X5_9GAMM</name>
<dbReference type="Proteomes" id="UP000019113">
    <property type="component" value="Unassembled WGS sequence"/>
</dbReference>
<organism evidence="1 2">
    <name type="scientific">Halomonas huangheensis</name>
    <dbReference type="NCBI Taxonomy" id="1178482"/>
    <lineage>
        <taxon>Bacteria</taxon>
        <taxon>Pseudomonadati</taxon>
        <taxon>Pseudomonadota</taxon>
        <taxon>Gammaproteobacteria</taxon>
        <taxon>Oceanospirillales</taxon>
        <taxon>Halomonadaceae</taxon>
        <taxon>Halomonas</taxon>
    </lineage>
</organism>
<dbReference type="PANTHER" id="PTHR37549:SF1">
    <property type="entry name" value="LIPOPROTEIN LPRI"/>
    <property type="match status" value="1"/>
</dbReference>
<dbReference type="OrthoDB" id="6608320at2"/>
<evidence type="ECO:0008006" key="3">
    <source>
        <dbReference type="Google" id="ProtNLM"/>
    </source>
</evidence>
<reference evidence="1 2" key="1">
    <citation type="submission" date="2013-08" db="EMBL/GenBank/DDBJ databases">
        <title>draft genome of Halomonas huanghegensis, strain BJGMM-B45T.</title>
        <authorList>
            <person name="Miao C."/>
            <person name="Wan Y."/>
            <person name="Jin W."/>
        </authorList>
    </citation>
    <scope>NUCLEOTIDE SEQUENCE [LARGE SCALE GENOMIC DNA]</scope>
    <source>
        <strain evidence="1 2">BJGMM-B45</strain>
    </source>
</reference>